<dbReference type="Gene3D" id="3.20.20.370">
    <property type="entry name" value="Glycoside hydrolase/deacetylase"/>
    <property type="match status" value="1"/>
</dbReference>
<gene>
    <name evidence="2" type="ORF">P8935_13735</name>
</gene>
<evidence type="ECO:0000313" key="2">
    <source>
        <dbReference type="EMBL" id="XBH15630.1"/>
    </source>
</evidence>
<feature type="region of interest" description="Disordered" evidence="1">
    <location>
        <begin position="281"/>
        <end position="303"/>
    </location>
</feature>
<organism evidence="2">
    <name type="scientific">Telmatobacter sp. DSM 110680</name>
    <dbReference type="NCBI Taxonomy" id="3036704"/>
    <lineage>
        <taxon>Bacteria</taxon>
        <taxon>Pseudomonadati</taxon>
        <taxon>Acidobacteriota</taxon>
        <taxon>Terriglobia</taxon>
        <taxon>Terriglobales</taxon>
        <taxon>Acidobacteriaceae</taxon>
        <taxon>Telmatobacter</taxon>
    </lineage>
</organism>
<dbReference type="InterPro" id="IPR011330">
    <property type="entry name" value="Glyco_hydro/deAcase_b/a-brl"/>
</dbReference>
<proteinExistence type="predicted"/>
<sequence>MTHDVETAAGRDFCIQLMDINDSFGIKSAFQVVPEKRYGVPQDLLDAIRTRGFELNVHDLNHDGHLMKSREEFLRRSAHINQHGRRFQASGFRSAMLHRNLEWYDALDFSYDMSVPNVAHLDPQRGGCCTVFPFFNGKLLELPVTMTQDYSLFHILRDYSLDRWKQQIELIMEHHGLMNFIVHPDYIIGARERQVYESLLDYLRSLKQQEGVWLALPGEVDRWWRERSKMKLVEDGNGWHIEGQGHERARIAYVHQDGGHLSFSFDEQLKESKSTTIRASTAQISEVRPQQDPGPPVLQPRTL</sequence>
<dbReference type="GO" id="GO:0005975">
    <property type="term" value="P:carbohydrate metabolic process"/>
    <property type="evidence" value="ECO:0007669"/>
    <property type="project" value="InterPro"/>
</dbReference>
<dbReference type="SUPFAM" id="SSF88713">
    <property type="entry name" value="Glycoside hydrolase/deacetylase"/>
    <property type="match status" value="1"/>
</dbReference>
<feature type="compositionally biased region" description="Pro residues" evidence="1">
    <location>
        <begin position="292"/>
        <end position="303"/>
    </location>
</feature>
<dbReference type="AlphaFoldDB" id="A0AAU7DE75"/>
<evidence type="ECO:0000256" key="1">
    <source>
        <dbReference type="SAM" id="MobiDB-lite"/>
    </source>
</evidence>
<dbReference type="EMBL" id="CP121196">
    <property type="protein sequence ID" value="XBH15630.1"/>
    <property type="molecule type" value="Genomic_DNA"/>
</dbReference>
<accession>A0AAU7DE75</accession>
<protein>
    <recommendedName>
        <fullName evidence="3">NodB homology domain-containing protein</fullName>
    </recommendedName>
</protein>
<dbReference type="RefSeq" id="WP_348260864.1">
    <property type="nucleotide sequence ID" value="NZ_CP121196.1"/>
</dbReference>
<reference evidence="2" key="1">
    <citation type="submission" date="2023-03" db="EMBL/GenBank/DDBJ databases">
        <title>Edaphobacter sp.</title>
        <authorList>
            <person name="Huber K.J."/>
            <person name="Papendorf J."/>
            <person name="Pilke C."/>
            <person name="Bunk B."/>
            <person name="Sproeer C."/>
            <person name="Pester M."/>
        </authorList>
    </citation>
    <scope>NUCLEOTIDE SEQUENCE</scope>
    <source>
        <strain evidence="2">DSM 110680</strain>
    </source>
</reference>
<evidence type="ECO:0008006" key="3">
    <source>
        <dbReference type="Google" id="ProtNLM"/>
    </source>
</evidence>
<name>A0AAU7DE75_9BACT</name>